<dbReference type="Gene3D" id="3.40.630.30">
    <property type="match status" value="1"/>
</dbReference>
<dbReference type="PROSITE" id="PS51186">
    <property type="entry name" value="GNAT"/>
    <property type="match status" value="1"/>
</dbReference>
<feature type="domain" description="N-acetyltransferase" evidence="1">
    <location>
        <begin position="113"/>
        <end position="278"/>
    </location>
</feature>
<dbReference type="Proteomes" id="UP001611383">
    <property type="component" value="Chromosome"/>
</dbReference>
<evidence type="ECO:0000313" key="2">
    <source>
        <dbReference type="EMBL" id="WNG50335.1"/>
    </source>
</evidence>
<dbReference type="SUPFAM" id="SSF55729">
    <property type="entry name" value="Acyl-CoA N-acyltransferases (Nat)"/>
    <property type="match status" value="1"/>
</dbReference>
<evidence type="ECO:0000259" key="1">
    <source>
        <dbReference type="PROSITE" id="PS51186"/>
    </source>
</evidence>
<evidence type="ECO:0000313" key="3">
    <source>
        <dbReference type="Proteomes" id="UP001611383"/>
    </source>
</evidence>
<dbReference type="InterPro" id="IPR016181">
    <property type="entry name" value="Acyl_CoA_acyltransferase"/>
</dbReference>
<organism evidence="2 3">
    <name type="scientific">Archangium minus</name>
    <dbReference type="NCBI Taxonomy" id="83450"/>
    <lineage>
        <taxon>Bacteria</taxon>
        <taxon>Pseudomonadati</taxon>
        <taxon>Myxococcota</taxon>
        <taxon>Myxococcia</taxon>
        <taxon>Myxococcales</taxon>
        <taxon>Cystobacterineae</taxon>
        <taxon>Archangiaceae</taxon>
        <taxon>Archangium</taxon>
    </lineage>
</organism>
<keyword evidence="3" id="KW-1185">Reference proteome</keyword>
<dbReference type="PANTHER" id="PTHR43792:SF9">
    <property type="entry name" value="RIBOSOMAL-PROTEIN-ALANINE ACETYLTRANSFERASE"/>
    <property type="match status" value="1"/>
</dbReference>
<dbReference type="CDD" id="cd04301">
    <property type="entry name" value="NAT_SF"/>
    <property type="match status" value="1"/>
</dbReference>
<protein>
    <submittedName>
        <fullName evidence="2">GNAT family N-acetyltransferase</fullName>
    </submittedName>
</protein>
<dbReference type="EMBL" id="CP043494">
    <property type="protein sequence ID" value="WNG50335.1"/>
    <property type="molecule type" value="Genomic_DNA"/>
</dbReference>
<reference evidence="2 3" key="1">
    <citation type="submission" date="2019-08" db="EMBL/GenBank/DDBJ databases">
        <title>Archangium and Cystobacter genomes.</title>
        <authorList>
            <person name="Chen I.-C.K."/>
            <person name="Wielgoss S."/>
        </authorList>
    </citation>
    <scope>NUCLEOTIDE SEQUENCE [LARGE SCALE GENOMIC DNA]</scope>
    <source>
        <strain evidence="2 3">Cbm 6</strain>
    </source>
</reference>
<name>A0ABY9X4L5_9BACT</name>
<dbReference type="InterPro" id="IPR000182">
    <property type="entry name" value="GNAT_dom"/>
</dbReference>
<dbReference type="InterPro" id="IPR051531">
    <property type="entry name" value="N-acetyltransferase"/>
</dbReference>
<dbReference type="PANTHER" id="PTHR43792">
    <property type="entry name" value="GNAT FAMILY, PUTATIVE (AFU_ORTHOLOGUE AFUA_3G00765)-RELATED-RELATED"/>
    <property type="match status" value="1"/>
</dbReference>
<accession>A0ABY9X4L5</accession>
<dbReference type="Pfam" id="PF13302">
    <property type="entry name" value="Acetyltransf_3"/>
    <property type="match status" value="1"/>
</dbReference>
<proteinExistence type="predicted"/>
<sequence length="284" mass="32055">MGTCGWCSPSRCRSLGPAWRMPRRWWARSHRWTRPTRASPGWRASCASAGPASTCGTSRSPSFRNSGAGAGPSLPCVGEGASYQITWRRECSKLGNIMLSGASTLPTLETPRLRLRWMTEADIPALFELFSHPEVTRYWSWSAYTERAQAEKLLGNIHEAFAERSLFQWGFARREDDRIIGTCTLSDLSGQHRRASLGYALNRAHWGHGYGREAVARVVEFGFISLELHRLEADVDPRNTSSMQVLEGLGFQREGYQRQRYFLNGEIQDAVLYGLLRPEWRPGA</sequence>
<gene>
    <name evidence="2" type="ORF">F0U60_44045</name>
</gene>